<dbReference type="Pfam" id="PF17782">
    <property type="entry name" value="WHD_DprA"/>
    <property type="match status" value="1"/>
</dbReference>
<evidence type="ECO:0000259" key="3">
    <source>
        <dbReference type="Pfam" id="PF17782"/>
    </source>
</evidence>
<feature type="domain" description="DprA winged helix" evidence="3">
    <location>
        <begin position="302"/>
        <end position="358"/>
    </location>
</feature>
<feature type="domain" description="Smf/DprA SLOG" evidence="2">
    <location>
        <begin position="90"/>
        <end position="295"/>
    </location>
</feature>
<comment type="caution">
    <text evidence="4">The sequence shown here is derived from an EMBL/GenBank/DDBJ whole genome shotgun (WGS) entry which is preliminary data.</text>
</comment>
<dbReference type="Gene3D" id="1.10.10.10">
    <property type="entry name" value="Winged helix-like DNA-binding domain superfamily/Winged helix DNA-binding domain"/>
    <property type="match status" value="1"/>
</dbReference>
<dbReference type="Proteomes" id="UP000266489">
    <property type="component" value="Unassembled WGS sequence"/>
</dbReference>
<comment type="similarity">
    <text evidence="1">Belongs to the DprA/Smf family.</text>
</comment>
<dbReference type="AlphaFoldDB" id="A0A398D9R0"/>
<dbReference type="Pfam" id="PF02481">
    <property type="entry name" value="DNA_processg_A"/>
    <property type="match status" value="1"/>
</dbReference>
<dbReference type="RefSeq" id="WP_119119843.1">
    <property type="nucleotide sequence ID" value="NZ_QXIU01000118.1"/>
</dbReference>
<sequence length="373" mass="39581">MISPFGRAALALDLLPLGVCKWDLAALLETPGELEAVSQERLDQLLYASPSARGKHVSLAEWNSVLEKADTEIAELNSLGASLITMFDGPETYPGRLLECYRPPVFLQILGDATVLLRDCIAIVGSRKPTPEGIRAASDFAGQLAAAGLVVVSGLAYGIDKAAHVGCLDAGGQTIAVLGSSIDEIYPTIHVPIARSIAQNNRGAVISEFHLHMQPTVYTFPQRNRVISGLSLGVLVVEAAKESGSLITANFALEQNREVFAIPGSIYAPQHVGTNALIKSGAKLVQSVQDVLDELPGFKAAPEEHPSEALSQQELTIAGCIQTGCTSVDLLCERLAYTAPQVLSVLTSLELRGLLVRLGPDSFAIVQPLQHGH</sequence>
<evidence type="ECO:0000313" key="5">
    <source>
        <dbReference type="Proteomes" id="UP000266489"/>
    </source>
</evidence>
<dbReference type="InterPro" id="IPR036388">
    <property type="entry name" value="WH-like_DNA-bd_sf"/>
</dbReference>
<proteinExistence type="inferred from homology"/>
<name>A0A398D9R0_9BACT</name>
<dbReference type="NCBIfam" id="TIGR00732">
    <property type="entry name" value="dprA"/>
    <property type="match status" value="1"/>
</dbReference>
<evidence type="ECO:0000256" key="1">
    <source>
        <dbReference type="ARBA" id="ARBA00006525"/>
    </source>
</evidence>
<dbReference type="OrthoDB" id="9785707at2"/>
<dbReference type="InterPro" id="IPR041614">
    <property type="entry name" value="DprA_WH"/>
</dbReference>
<dbReference type="InterPro" id="IPR003488">
    <property type="entry name" value="DprA"/>
</dbReference>
<dbReference type="Gene3D" id="3.40.50.450">
    <property type="match status" value="1"/>
</dbReference>
<protein>
    <submittedName>
        <fullName evidence="4">DNA-protecting protein DprA</fullName>
    </submittedName>
</protein>
<evidence type="ECO:0000259" key="2">
    <source>
        <dbReference type="Pfam" id="PF02481"/>
    </source>
</evidence>
<dbReference type="InterPro" id="IPR057666">
    <property type="entry name" value="DrpA_SLOG"/>
</dbReference>
<accession>A0A398D9R0</accession>
<dbReference type="GO" id="GO:0009294">
    <property type="term" value="P:DNA-mediated transformation"/>
    <property type="evidence" value="ECO:0007669"/>
    <property type="project" value="InterPro"/>
</dbReference>
<dbReference type="SUPFAM" id="SSF102405">
    <property type="entry name" value="MCP/YpsA-like"/>
    <property type="match status" value="1"/>
</dbReference>
<organism evidence="4 5">
    <name type="scientific">Candidatus Cryosericum odellii</name>
    <dbReference type="NCBI Taxonomy" id="2290917"/>
    <lineage>
        <taxon>Bacteria</taxon>
        <taxon>Pseudomonadati</taxon>
        <taxon>Caldisericota/Cryosericota group</taxon>
        <taxon>Candidatus Cryosericota</taxon>
        <taxon>Candidatus Cryosericia</taxon>
        <taxon>Candidatus Cryosericales</taxon>
        <taxon>Candidatus Cryosericaceae</taxon>
        <taxon>Candidatus Cryosericum</taxon>
    </lineage>
</organism>
<dbReference type="PANTHER" id="PTHR43022">
    <property type="entry name" value="PROTEIN SMF"/>
    <property type="match status" value="1"/>
</dbReference>
<evidence type="ECO:0000313" key="4">
    <source>
        <dbReference type="EMBL" id="RIE11303.1"/>
    </source>
</evidence>
<gene>
    <name evidence="4" type="primary">dprA</name>
    <name evidence="4" type="ORF">SMC5_04950</name>
</gene>
<reference evidence="4 5" key="1">
    <citation type="submission" date="2018-09" db="EMBL/GenBank/DDBJ databases">
        <title>Discovery and Ecogenomic Context for Candidatus Cryosericales, a Global Caldiserica Order Active in Thawing Permafrost.</title>
        <authorList>
            <person name="Martinez M.A."/>
            <person name="Woodcroft B.J."/>
            <person name="Ignacio Espinoza J.C."/>
            <person name="Zayed A."/>
            <person name="Singleton C.M."/>
            <person name="Boyd J."/>
            <person name="Li Y.-F."/>
            <person name="Purvine S."/>
            <person name="Maughan H."/>
            <person name="Hodgkins S.B."/>
            <person name="Anderson D."/>
            <person name="Sederholm M."/>
            <person name="Temperton B."/>
            <person name="Saleska S.R."/>
            <person name="Tyson G.W."/>
            <person name="Rich V.I."/>
        </authorList>
    </citation>
    <scope>NUCLEOTIDE SEQUENCE [LARGE SCALE GENOMIC DNA]</scope>
    <source>
        <strain evidence="4 5">SMC5</strain>
    </source>
</reference>
<dbReference type="PANTHER" id="PTHR43022:SF1">
    <property type="entry name" value="PROTEIN SMF"/>
    <property type="match status" value="1"/>
</dbReference>
<dbReference type="EMBL" id="QXIU01000118">
    <property type="protein sequence ID" value="RIE11303.1"/>
    <property type="molecule type" value="Genomic_DNA"/>
</dbReference>